<evidence type="ECO:0000256" key="10">
    <source>
        <dbReference type="ARBA" id="ARBA00022833"/>
    </source>
</evidence>
<sequence length="925" mass="104982">MKTKILLLLELLYFICSSAFPVAPEKEKKDMQFAKKYLENFYDFKEEKHSLFKAKDLNHMADKIREMQSFFGLEVTGELNQKTLDMMKQPRCGIPDIRSYSAFPRSPTWMKEDVTYRILNYTPDMLQADVEEAIARAFQLWSSVTPLRFTRVYGGQADIMISFAARFHGDFYSFDGPGGTLAHAYPPGSGIGGDAHFDEDENWTKFTTYRYNLFLVAAHELGHSLGLSHSNVFGALMYPIYMAVDTRNYQLHQDDIDGIQALYGPPKESPALPTKAFPPQEPTEMVPAEASTPMSPREEPTEVTPSMPPQRPDDCDPHLTFDAVTTLRGETLFFKDSYVWRKSPYFSEIEHDTIFSFWPSLTAGFDAAYEVDKKDRVLFFKDGQYWAVSGYRIESGFPKPIQNLGFPSSVGKIDAAVHDQSTKRTYFFVGNKYWSFNENNQSMERGYPRKIYVDFQGIGHPIDAALQKNGKEIKMLVEMKVGNLPFLLLSCAALSCAFPANRRQTKEEGLQLIQNYLENYYGFKKDGEPFVWKSNNAMTQKLKEMQEFFGLEVTGKLDSGTLDLVQKHRCGVPDVAGFSTFAGEPKWTKHVLTYRIVNYTPDLRPADVNAAIEKALRVWSRVTPLRFIKKDRGDADIMISFAARGHNDFIPFDGPGGSLAHAYAPGKDFGGDAHFDEDETWTKSTEGTNLFYVAAHEFGHSLGLSHSKDPNALMYPVYRKFDPSVLLLNQDDITGIQYLYGSSPNTNNDQTESTGIKDPAESKDPALPNSCSSNLTFDAVTSFRGEIMFFKDKHIWRKHPAVRTADFELISSFWPRLPPGVDAAYEIAEKDEMVIFKGNEFWVVRGDTILPGYPQNLYNLGFSKDVSKIDAAFHNGIEGTTYYFIADKFWSYDERSQFMDRKSLLIRDAFPGINGKIDAVFQQES</sequence>
<dbReference type="InterPro" id="IPR001818">
    <property type="entry name" value="Pept_M10_metallopeptidase"/>
</dbReference>
<dbReference type="SUPFAM" id="SSF50923">
    <property type="entry name" value="Hemopexin-like domain"/>
    <property type="match status" value="2"/>
</dbReference>
<dbReference type="InterPro" id="IPR033739">
    <property type="entry name" value="M10A_MMP"/>
</dbReference>
<feature type="compositionally biased region" description="Polar residues" evidence="18">
    <location>
        <begin position="741"/>
        <end position="754"/>
    </location>
</feature>
<feature type="binding site" evidence="16">
    <location>
        <position position="463"/>
    </location>
    <ligand>
        <name>Ca(2+)</name>
        <dbReference type="ChEBI" id="CHEBI:29108"/>
        <label>4</label>
    </ligand>
</feature>
<evidence type="ECO:0000256" key="1">
    <source>
        <dbReference type="ARBA" id="ARBA00004498"/>
    </source>
</evidence>
<evidence type="ECO:0000256" key="14">
    <source>
        <dbReference type="ARBA" id="ARBA00023157"/>
    </source>
</evidence>
<dbReference type="PANTHER" id="PTHR10201">
    <property type="entry name" value="MATRIX METALLOPROTEINASE"/>
    <property type="match status" value="1"/>
</dbReference>
<reference evidence="21 22" key="1">
    <citation type="submission" date="2017-05" db="EMBL/GenBank/DDBJ databases">
        <title>Genome of assembly of the Bengalese finch, Lonchura striata domestica.</title>
        <authorList>
            <person name="Colquitt B.M."/>
            <person name="Brainard M.S."/>
        </authorList>
    </citation>
    <scope>NUCLEOTIDE SEQUENCE [LARGE SCALE GENOMIC DNA]</scope>
    <source>
        <strain evidence="21">White83orange57</strain>
    </source>
</reference>
<dbReference type="GO" id="GO:0008270">
    <property type="term" value="F:zinc ion binding"/>
    <property type="evidence" value="ECO:0007669"/>
    <property type="project" value="InterPro"/>
</dbReference>
<comment type="caution">
    <text evidence="21">The sequence shown here is derived from an EMBL/GenBank/DDBJ whole genome shotgun (WGS) entry which is preliminary data.</text>
</comment>
<feature type="repeat" description="Hemopexin" evidence="17">
    <location>
        <begin position="866"/>
        <end position="913"/>
    </location>
</feature>
<evidence type="ECO:0000256" key="16">
    <source>
        <dbReference type="PIRSR" id="PIRSR621190-2"/>
    </source>
</evidence>
<comment type="cofactor">
    <cofactor evidence="16">
        <name>Ca(2+)</name>
        <dbReference type="ChEBI" id="CHEBI:29108"/>
    </cofactor>
    <text evidence="16">Can bind about 5 Ca(2+) ions per subunit.</text>
</comment>
<feature type="binding site" evidence="16">
    <location>
        <position position="124"/>
    </location>
    <ligand>
        <name>Ca(2+)</name>
        <dbReference type="ChEBI" id="CHEBI:29108"/>
        <label>1</label>
    </ligand>
</feature>
<feature type="binding site" evidence="16">
    <location>
        <position position="170"/>
    </location>
    <ligand>
        <name>Zn(2+)</name>
        <dbReference type="ChEBI" id="CHEBI:29105"/>
        <label>1</label>
    </ligand>
</feature>
<feature type="binding site" evidence="16">
    <location>
        <position position="168"/>
    </location>
    <ligand>
        <name>Zn(2+)</name>
        <dbReference type="ChEBI" id="CHEBI:29105"/>
        <label>1</label>
    </ligand>
</feature>
<feature type="binding site" evidence="16">
    <location>
        <position position="201"/>
    </location>
    <ligand>
        <name>Ca(2+)</name>
        <dbReference type="ChEBI" id="CHEBI:29108"/>
        <label>3</label>
    </ligand>
</feature>
<dbReference type="InterPro" id="IPR024079">
    <property type="entry name" value="MetalloPept_cat_dom_sf"/>
</dbReference>
<feature type="repeat" description="Hemopexin" evidence="17">
    <location>
        <begin position="362"/>
        <end position="408"/>
    </location>
</feature>
<feature type="region of interest" description="Disordered" evidence="18">
    <location>
        <begin position="741"/>
        <end position="768"/>
    </location>
</feature>
<dbReference type="PROSITE" id="PS00024">
    <property type="entry name" value="HEMOPEXIN"/>
    <property type="match status" value="1"/>
</dbReference>
<dbReference type="Proteomes" id="UP000197619">
    <property type="component" value="Unassembled WGS sequence"/>
</dbReference>
<dbReference type="AlphaFoldDB" id="A0A218VA43"/>
<feature type="binding site" evidence="16">
    <location>
        <position position="366"/>
    </location>
    <ligand>
        <name>Ca(2+)</name>
        <dbReference type="ChEBI" id="CHEBI:29108"/>
        <label>4</label>
    </ligand>
</feature>
<keyword evidence="14" id="KW-1015">Disulfide bond</keyword>
<evidence type="ECO:0000256" key="17">
    <source>
        <dbReference type="PROSITE-ProRule" id="PRU01011"/>
    </source>
</evidence>
<evidence type="ECO:0000256" key="8">
    <source>
        <dbReference type="ARBA" id="ARBA00022737"/>
    </source>
</evidence>
<feature type="binding site" evidence="16">
    <location>
        <position position="192"/>
    </location>
    <ligand>
        <name>Ca(2+)</name>
        <dbReference type="ChEBI" id="CHEBI:29108"/>
        <label>2</label>
    </ligand>
</feature>
<keyword evidence="4" id="KW-0272">Extracellular matrix</keyword>
<feature type="binding site" evidence="16">
    <location>
        <position position="237"/>
    </location>
    <ligand>
        <name>Zn(2+)</name>
        <dbReference type="ChEBI" id="CHEBI:29105"/>
        <label>2</label>
        <note>catalytic</note>
    </ligand>
</feature>
<accession>A0A218VA43</accession>
<dbReference type="GO" id="GO:0006508">
    <property type="term" value="P:proteolysis"/>
    <property type="evidence" value="ECO:0007669"/>
    <property type="project" value="UniProtKB-KW"/>
</dbReference>
<feature type="chain" id="PRO_5012419993" evidence="19">
    <location>
        <begin position="20"/>
        <end position="925"/>
    </location>
</feature>
<dbReference type="SMART" id="SM00120">
    <property type="entry name" value="HX"/>
    <property type="match status" value="6"/>
</dbReference>
<feature type="repeat" description="Hemopexin" evidence="17">
    <location>
        <begin position="818"/>
        <end position="864"/>
    </location>
</feature>
<feature type="repeat" description="Hemopexin" evidence="17">
    <location>
        <begin position="410"/>
        <end position="458"/>
    </location>
</feature>
<keyword evidence="12" id="KW-0482">Metalloprotease</keyword>
<evidence type="ECO:0000259" key="20">
    <source>
        <dbReference type="SMART" id="SM00235"/>
    </source>
</evidence>
<evidence type="ECO:0000313" key="22">
    <source>
        <dbReference type="Proteomes" id="UP000197619"/>
    </source>
</evidence>
<keyword evidence="7 19" id="KW-0732">Signal</keyword>
<dbReference type="Pfam" id="PF00413">
    <property type="entry name" value="Peptidase_M10"/>
    <property type="match status" value="2"/>
</dbReference>
<comment type="subcellular location">
    <subcellularLocation>
        <location evidence="1">Secreted</location>
        <location evidence="1">Extracellular space</location>
        <location evidence="1">Extracellular matrix</location>
    </subcellularLocation>
</comment>
<dbReference type="Pfam" id="PF00045">
    <property type="entry name" value="Hemopexin"/>
    <property type="match status" value="6"/>
</dbReference>
<keyword evidence="8" id="KW-0677">Repeat</keyword>
<evidence type="ECO:0000313" key="21">
    <source>
        <dbReference type="EMBL" id="OWK62945.1"/>
    </source>
</evidence>
<feature type="active site" evidence="15">
    <location>
        <position position="220"/>
    </location>
</feature>
<feature type="binding site" evidence="16">
    <location>
        <position position="176"/>
    </location>
    <ligand>
        <name>Ca(2+)</name>
        <dbReference type="ChEBI" id="CHEBI:29108"/>
        <label>3</label>
    </ligand>
</feature>
<feature type="binding site" evidence="16">
    <location>
        <position position="201"/>
    </location>
    <ligand>
        <name>Ca(2+)</name>
        <dbReference type="ChEBI" id="CHEBI:29108"/>
        <label>1</label>
    </ligand>
</feature>
<evidence type="ECO:0000256" key="9">
    <source>
        <dbReference type="ARBA" id="ARBA00022801"/>
    </source>
</evidence>
<proteinExistence type="inferred from homology"/>
<dbReference type="GO" id="GO:0004222">
    <property type="term" value="F:metalloendopeptidase activity"/>
    <property type="evidence" value="ECO:0007669"/>
    <property type="project" value="InterPro"/>
</dbReference>
<dbReference type="InterPro" id="IPR021190">
    <property type="entry name" value="Pept_M10A"/>
</dbReference>
<gene>
    <name evidence="21" type="primary">MMP3</name>
    <name evidence="21" type="ORF">RLOC_00002514</name>
</gene>
<evidence type="ECO:0000256" key="7">
    <source>
        <dbReference type="ARBA" id="ARBA00022729"/>
    </source>
</evidence>
<feature type="repeat" description="Hemopexin" evidence="17">
    <location>
        <begin position="312"/>
        <end position="361"/>
    </location>
</feature>
<dbReference type="FunFam" id="2.110.10.10:FF:000002">
    <property type="entry name" value="Matrix metallopeptidase 3"/>
    <property type="match status" value="2"/>
</dbReference>
<feature type="domain" description="Peptidase metallopeptidase" evidence="20">
    <location>
        <begin position="105"/>
        <end position="265"/>
    </location>
</feature>
<dbReference type="PROSITE" id="PS00546">
    <property type="entry name" value="CYSTEINE_SWITCH"/>
    <property type="match status" value="1"/>
</dbReference>
<evidence type="ECO:0000256" key="12">
    <source>
        <dbReference type="ARBA" id="ARBA00023049"/>
    </source>
</evidence>
<evidence type="ECO:0000256" key="19">
    <source>
        <dbReference type="SAM" id="SignalP"/>
    </source>
</evidence>
<dbReference type="InterPro" id="IPR002477">
    <property type="entry name" value="Peptidoglycan-bd-like"/>
</dbReference>
<feature type="binding site" evidence="16">
    <location>
        <position position="198"/>
    </location>
    <ligand>
        <name>Ca(2+)</name>
        <dbReference type="ChEBI" id="CHEBI:29108"/>
        <label>3</label>
    </ligand>
</feature>
<dbReference type="EMBL" id="MUZQ01000019">
    <property type="protein sequence ID" value="OWK62945.1"/>
    <property type="molecule type" value="Genomic_DNA"/>
</dbReference>
<feature type="binding site" evidence="16">
    <location>
        <position position="219"/>
    </location>
    <ligand>
        <name>Zn(2+)</name>
        <dbReference type="ChEBI" id="CHEBI:29105"/>
        <label>2</label>
        <note>catalytic</note>
    </ligand>
</feature>
<feature type="binding site" evidence="16">
    <location>
        <position position="175"/>
    </location>
    <ligand>
        <name>Ca(2+)</name>
        <dbReference type="ChEBI" id="CHEBI:29108"/>
        <label>3</label>
    </ligand>
</feature>
<dbReference type="GO" id="GO:0030198">
    <property type="term" value="P:extracellular matrix organization"/>
    <property type="evidence" value="ECO:0007669"/>
    <property type="project" value="TreeGrafter"/>
</dbReference>
<comment type="similarity">
    <text evidence="2">Belongs to the peptidase M10A family.</text>
</comment>
<feature type="binding site" evidence="16">
    <location>
        <position position="223"/>
    </location>
    <ligand>
        <name>Zn(2+)</name>
        <dbReference type="ChEBI" id="CHEBI:29105"/>
        <label>2</label>
        <note>catalytic</note>
    </ligand>
</feature>
<evidence type="ECO:0000256" key="15">
    <source>
        <dbReference type="PIRSR" id="PIRSR621190-1"/>
    </source>
</evidence>
<feature type="signal peptide" evidence="19">
    <location>
        <begin position="1"/>
        <end position="19"/>
    </location>
</feature>
<keyword evidence="11 16" id="KW-0106">Calcium</keyword>
<dbReference type="STRING" id="299123.ENSLSDP00000024760"/>
<dbReference type="Gene3D" id="3.40.390.10">
    <property type="entry name" value="Collagenase (Catalytic Domain)"/>
    <property type="match status" value="2"/>
</dbReference>
<keyword evidence="10 16" id="KW-0862">Zinc</keyword>
<dbReference type="CDD" id="cd04278">
    <property type="entry name" value="ZnMc_MMP"/>
    <property type="match status" value="2"/>
</dbReference>
<dbReference type="InterPro" id="IPR021158">
    <property type="entry name" value="Pept_M10A_Zn_BS"/>
</dbReference>
<feature type="binding site" evidence="16">
    <location>
        <position position="158"/>
    </location>
    <ligand>
        <name>Ca(2+)</name>
        <dbReference type="ChEBI" id="CHEBI:29108"/>
        <label>2</label>
    </ligand>
</feature>
<feature type="binding site" evidence="16">
    <location>
        <position position="368"/>
    </location>
    <ligand>
        <name>Ca(2+)</name>
        <dbReference type="ChEBI" id="CHEBI:29108"/>
        <label>5</label>
    </ligand>
</feature>
<dbReference type="Gene3D" id="2.110.10.10">
    <property type="entry name" value="Hemopexin-like domain"/>
    <property type="match status" value="2"/>
</dbReference>
<dbReference type="InterPro" id="IPR018487">
    <property type="entry name" value="Hemopexin-like_repeat"/>
</dbReference>
<evidence type="ECO:0000256" key="11">
    <source>
        <dbReference type="ARBA" id="ARBA00022837"/>
    </source>
</evidence>
<keyword evidence="9" id="KW-0378">Hydrolase</keyword>
<dbReference type="InterPro" id="IPR006026">
    <property type="entry name" value="Peptidase_Metallo"/>
</dbReference>
<dbReference type="PRINTS" id="PR00138">
    <property type="entry name" value="MATRIXIN"/>
</dbReference>
<dbReference type="Pfam" id="PF01471">
    <property type="entry name" value="PG_binding_1"/>
    <property type="match status" value="2"/>
</dbReference>
<dbReference type="SUPFAM" id="SSF47090">
    <property type="entry name" value="PGBD-like"/>
    <property type="match status" value="2"/>
</dbReference>
<evidence type="ECO:0000256" key="3">
    <source>
        <dbReference type="ARBA" id="ARBA00022525"/>
    </source>
</evidence>
<name>A0A218VA43_9PASE</name>
<dbReference type="InterPro" id="IPR036375">
    <property type="entry name" value="Hemopexin-like_dom_sf"/>
</dbReference>
<dbReference type="InterPro" id="IPR036365">
    <property type="entry name" value="PGBD-like_sf"/>
</dbReference>
<dbReference type="PROSITE" id="PS51642">
    <property type="entry name" value="HEMOPEXIN_2"/>
    <property type="match status" value="6"/>
</dbReference>
<feature type="repeat" description="Hemopexin" evidence="17">
    <location>
        <begin position="768"/>
        <end position="817"/>
    </location>
</feature>
<dbReference type="InterPro" id="IPR018486">
    <property type="entry name" value="Hemopexin_CS"/>
</dbReference>
<dbReference type="PANTHER" id="PTHR10201:SF267">
    <property type="entry name" value="MACROPHAGE METALLOELASTASE"/>
    <property type="match status" value="1"/>
</dbReference>
<evidence type="ECO:0000256" key="18">
    <source>
        <dbReference type="SAM" id="MobiDB-lite"/>
    </source>
</evidence>
<feature type="binding site" evidence="16">
    <location>
        <position position="416"/>
    </location>
    <ligand>
        <name>Ca(2+)</name>
        <dbReference type="ChEBI" id="CHEBI:29108"/>
        <label>5</label>
    </ligand>
</feature>
<feature type="binding site" evidence="16">
    <location>
        <position position="229"/>
    </location>
    <ligand>
        <name>Zn(2+)</name>
        <dbReference type="ChEBI" id="CHEBI:29105"/>
        <label>2</label>
        <note>catalytic</note>
    </ligand>
</feature>
<feature type="binding site" evidence="16">
    <location>
        <position position="322"/>
    </location>
    <ligand>
        <name>Ca(2+)</name>
        <dbReference type="ChEBI" id="CHEBI:29108"/>
        <label>4</label>
    </ligand>
</feature>
<dbReference type="GO" id="GO:0030574">
    <property type="term" value="P:collagen catabolic process"/>
    <property type="evidence" value="ECO:0007669"/>
    <property type="project" value="TreeGrafter"/>
</dbReference>
<organism evidence="21 22">
    <name type="scientific">Lonchura striata</name>
    <name type="common">white-rumped munia</name>
    <dbReference type="NCBI Taxonomy" id="40157"/>
    <lineage>
        <taxon>Eukaryota</taxon>
        <taxon>Metazoa</taxon>
        <taxon>Chordata</taxon>
        <taxon>Craniata</taxon>
        <taxon>Vertebrata</taxon>
        <taxon>Euteleostomi</taxon>
        <taxon>Archelosauria</taxon>
        <taxon>Archosauria</taxon>
        <taxon>Dinosauria</taxon>
        <taxon>Saurischia</taxon>
        <taxon>Theropoda</taxon>
        <taxon>Coelurosauria</taxon>
        <taxon>Aves</taxon>
        <taxon>Neognathae</taxon>
        <taxon>Neoaves</taxon>
        <taxon>Telluraves</taxon>
        <taxon>Australaves</taxon>
        <taxon>Passeriformes</taxon>
        <taxon>Passeroidea</taxon>
        <taxon>Estrildidae</taxon>
        <taxon>Estrildinae</taxon>
        <taxon>Lonchura</taxon>
    </lineage>
</organism>
<evidence type="ECO:0000256" key="4">
    <source>
        <dbReference type="ARBA" id="ARBA00022530"/>
    </source>
</evidence>
<dbReference type="CDD" id="cd00094">
    <property type="entry name" value="HX"/>
    <property type="match status" value="2"/>
</dbReference>
<keyword evidence="13" id="KW-0865">Zymogen</keyword>
<dbReference type="FunFam" id="3.40.390.10:FF:000007">
    <property type="entry name" value="Collagenase 3"/>
    <property type="match status" value="2"/>
</dbReference>
<keyword evidence="6 16" id="KW-0479">Metal-binding</keyword>
<protein>
    <submittedName>
        <fullName evidence="21">Stromelysin-1</fullName>
    </submittedName>
</protein>
<feature type="domain" description="Peptidase metallopeptidase" evidence="20">
    <location>
        <begin position="583"/>
        <end position="742"/>
    </location>
</feature>
<feature type="binding site" evidence="16">
    <location>
        <position position="183"/>
    </location>
    <ligand>
        <name>Zn(2+)</name>
        <dbReference type="ChEBI" id="CHEBI:29105"/>
        <label>1</label>
    </ligand>
</feature>
<evidence type="ECO:0000256" key="5">
    <source>
        <dbReference type="ARBA" id="ARBA00022670"/>
    </source>
</evidence>
<feature type="region of interest" description="Disordered" evidence="18">
    <location>
        <begin position="267"/>
        <end position="315"/>
    </location>
</feature>
<feature type="non-terminal residue" evidence="21">
    <location>
        <position position="925"/>
    </location>
</feature>
<keyword evidence="22" id="KW-1185">Reference proteome</keyword>
<evidence type="ECO:0000256" key="6">
    <source>
        <dbReference type="ARBA" id="ARBA00022723"/>
    </source>
</evidence>
<dbReference type="SUPFAM" id="SSF55486">
    <property type="entry name" value="Metalloproteases ('zincins'), catalytic domain"/>
    <property type="match status" value="2"/>
</dbReference>
<comment type="cofactor">
    <cofactor evidence="16">
        <name>Zn(2+)</name>
        <dbReference type="ChEBI" id="CHEBI:29105"/>
    </cofactor>
    <text evidence="16">Binds 2 Zn(2+) ions per subunit.</text>
</comment>
<keyword evidence="3" id="KW-0964">Secreted</keyword>
<evidence type="ECO:0000256" key="2">
    <source>
        <dbReference type="ARBA" id="ARBA00010370"/>
    </source>
</evidence>
<dbReference type="GO" id="GO:0031012">
    <property type="term" value="C:extracellular matrix"/>
    <property type="evidence" value="ECO:0007669"/>
    <property type="project" value="InterPro"/>
</dbReference>
<feature type="binding site" description="in inhibited form" evidence="16">
    <location>
        <position position="92"/>
    </location>
    <ligand>
        <name>Zn(2+)</name>
        <dbReference type="ChEBI" id="CHEBI:29105"/>
        <label>2</label>
        <note>catalytic</note>
    </ligand>
</feature>
<dbReference type="InterPro" id="IPR000585">
    <property type="entry name" value="Hemopexin-like_dom"/>
</dbReference>
<feature type="binding site" evidence="16">
    <location>
        <position position="194"/>
    </location>
    <ligand>
        <name>Ca(2+)</name>
        <dbReference type="ChEBI" id="CHEBI:29108"/>
        <label>2</label>
    </ligand>
</feature>
<feature type="binding site" evidence="16">
    <location>
        <position position="196"/>
    </location>
    <ligand>
        <name>Zn(2+)</name>
        <dbReference type="ChEBI" id="CHEBI:29105"/>
        <label>1</label>
    </ligand>
</feature>
<evidence type="ECO:0000256" key="13">
    <source>
        <dbReference type="ARBA" id="ARBA00023145"/>
    </source>
</evidence>
<keyword evidence="5" id="KW-0645">Protease</keyword>
<dbReference type="SMART" id="SM00235">
    <property type="entry name" value="ZnMc"/>
    <property type="match status" value="2"/>
</dbReference>